<feature type="transmembrane region" description="Helical" evidence="1">
    <location>
        <begin position="134"/>
        <end position="155"/>
    </location>
</feature>
<feature type="transmembrane region" description="Helical" evidence="1">
    <location>
        <begin position="30"/>
        <end position="50"/>
    </location>
</feature>
<keyword evidence="1" id="KW-1133">Transmembrane helix</keyword>
<dbReference type="EMBL" id="CAYU010000051">
    <property type="protein sequence ID" value="CCY77064.1"/>
    <property type="molecule type" value="Genomic_DNA"/>
</dbReference>
<dbReference type="Proteomes" id="UP000018300">
    <property type="component" value="Unassembled WGS sequence"/>
</dbReference>
<evidence type="ECO:0000313" key="3">
    <source>
        <dbReference type="Proteomes" id="UP000018300"/>
    </source>
</evidence>
<dbReference type="Pfam" id="PF10825">
    <property type="entry name" value="DUF2752"/>
    <property type="match status" value="1"/>
</dbReference>
<name>R5LHY0_9FIRM</name>
<feature type="transmembrane region" description="Helical" evidence="1">
    <location>
        <begin position="95"/>
        <end position="113"/>
    </location>
</feature>
<evidence type="ECO:0000313" key="2">
    <source>
        <dbReference type="EMBL" id="CCY77064.1"/>
    </source>
</evidence>
<organism evidence="2 3">
    <name type="scientific">Eshraghiella crossota CAG:259</name>
    <dbReference type="NCBI Taxonomy" id="1263062"/>
    <lineage>
        <taxon>Bacteria</taxon>
        <taxon>Bacillati</taxon>
        <taxon>Bacillota</taxon>
        <taxon>Clostridia</taxon>
        <taxon>Lachnospirales</taxon>
        <taxon>Lachnospiraceae</taxon>
        <taxon>Eshraghiella</taxon>
    </lineage>
</organism>
<keyword evidence="1" id="KW-0812">Transmembrane</keyword>
<dbReference type="AlphaFoldDB" id="R5LHY0"/>
<keyword evidence="1" id="KW-0472">Membrane</keyword>
<evidence type="ECO:0000256" key="1">
    <source>
        <dbReference type="SAM" id="Phobius"/>
    </source>
</evidence>
<accession>R5LHY0</accession>
<sequence length="163" mass="18964">MQGVFFHVKILYMSERLNFRQLLREKDPDAVVYIIGICIFFITGITALIIKGIAVRYNINILTECLFRHLTGLYCPGCGGTRAFIYLIHGNIPESILYHPLVIYAVILTAFFYMSQTFRFLTHGRVKGMHLKYFYLYIALFLIVANFIIKNIILITKHVYIMP</sequence>
<proteinExistence type="predicted"/>
<feature type="transmembrane region" description="Helical" evidence="1">
    <location>
        <begin position="71"/>
        <end position="89"/>
    </location>
</feature>
<dbReference type="InterPro" id="IPR021215">
    <property type="entry name" value="DUF2752"/>
</dbReference>
<comment type="caution">
    <text evidence="2">The sequence shown here is derived from an EMBL/GenBank/DDBJ whole genome shotgun (WGS) entry which is preliminary data.</text>
</comment>
<reference evidence="2" key="1">
    <citation type="submission" date="2012-11" db="EMBL/GenBank/DDBJ databases">
        <title>Dependencies among metagenomic species, viruses, plasmids and units of genetic variation.</title>
        <authorList>
            <person name="Nielsen H.B."/>
            <person name="Almeida M."/>
            <person name="Juncker A.S."/>
            <person name="Rasmussen S."/>
            <person name="Li J."/>
            <person name="Sunagawa S."/>
            <person name="Plichta D."/>
            <person name="Gautier L."/>
            <person name="Le Chatelier E."/>
            <person name="Peletier E."/>
            <person name="Bonde I."/>
            <person name="Nielsen T."/>
            <person name="Manichanh C."/>
            <person name="Arumugam M."/>
            <person name="Batto J."/>
            <person name="Santos M.B.Q.D."/>
            <person name="Blom N."/>
            <person name="Borruel N."/>
            <person name="Burgdorf K.S."/>
            <person name="Boumezbeur F."/>
            <person name="Casellas F."/>
            <person name="Dore J."/>
            <person name="Guarner F."/>
            <person name="Hansen T."/>
            <person name="Hildebrand F."/>
            <person name="Kaas R.S."/>
            <person name="Kennedy S."/>
            <person name="Kristiansen K."/>
            <person name="Kultima J.R."/>
            <person name="Leonard P."/>
            <person name="Levenez F."/>
            <person name="Lund O."/>
            <person name="Moumen B."/>
            <person name="Le Paslier D."/>
            <person name="Pons N."/>
            <person name="Pedersen O."/>
            <person name="Prifti E."/>
            <person name="Qin J."/>
            <person name="Raes J."/>
            <person name="Tap J."/>
            <person name="Tims S."/>
            <person name="Ussery D.W."/>
            <person name="Yamada T."/>
            <person name="MetaHit consortium"/>
            <person name="Renault P."/>
            <person name="Sicheritz-Ponten T."/>
            <person name="Bork P."/>
            <person name="Wang J."/>
            <person name="Brunak S."/>
            <person name="Ehrlich S.D."/>
        </authorList>
    </citation>
    <scope>NUCLEOTIDE SEQUENCE [LARGE SCALE GENOMIC DNA]</scope>
</reference>
<protein>
    <submittedName>
        <fullName evidence="2">Putative membrane protein</fullName>
    </submittedName>
</protein>
<gene>
    <name evidence="2" type="ORF">BN569_00582</name>
</gene>